<organism evidence="1 2">
    <name type="scientific">Paremcibacter congregatus</name>
    <dbReference type="NCBI Taxonomy" id="2043170"/>
    <lineage>
        <taxon>Bacteria</taxon>
        <taxon>Pseudomonadati</taxon>
        <taxon>Pseudomonadota</taxon>
        <taxon>Alphaproteobacteria</taxon>
        <taxon>Emcibacterales</taxon>
        <taxon>Emcibacteraceae</taxon>
        <taxon>Paremcibacter</taxon>
    </lineage>
</organism>
<dbReference type="CDD" id="cd00754">
    <property type="entry name" value="Ubl_MoaD"/>
    <property type="match status" value="1"/>
</dbReference>
<gene>
    <name evidence="1" type="primary">moaD</name>
    <name evidence="1" type="ORF">CRD36_15515</name>
</gene>
<comment type="caution">
    <text evidence="1">The sequence shown here is derived from an EMBL/GenBank/DDBJ whole genome shotgun (WGS) entry which is preliminary data.</text>
</comment>
<proteinExistence type="predicted"/>
<evidence type="ECO:0000313" key="1">
    <source>
        <dbReference type="EMBL" id="PHZ83770.1"/>
    </source>
</evidence>
<dbReference type="Pfam" id="PF02597">
    <property type="entry name" value="ThiS"/>
    <property type="match status" value="1"/>
</dbReference>
<evidence type="ECO:0000313" key="2">
    <source>
        <dbReference type="Proteomes" id="UP000229730"/>
    </source>
</evidence>
<dbReference type="NCBIfam" id="TIGR01682">
    <property type="entry name" value="moaD"/>
    <property type="match status" value="1"/>
</dbReference>
<protein>
    <submittedName>
        <fullName evidence="1">Molybdopterin converting factor subunit 1</fullName>
    </submittedName>
</protein>
<dbReference type="FunCoup" id="A0A2G4YN79">
    <property type="interactions" value="125"/>
</dbReference>
<dbReference type="InterPro" id="IPR003749">
    <property type="entry name" value="ThiS/MoaD-like"/>
</dbReference>
<dbReference type="Gene3D" id="3.10.20.30">
    <property type="match status" value="1"/>
</dbReference>
<dbReference type="SUPFAM" id="SSF54285">
    <property type="entry name" value="MoaD/ThiS"/>
    <property type="match status" value="1"/>
</dbReference>
<dbReference type="InParanoid" id="A0A2G4YN79"/>
<dbReference type="OrthoDB" id="9800712at2"/>
<keyword evidence="2" id="KW-1185">Reference proteome</keyword>
<dbReference type="AlphaFoldDB" id="A0A2G4YN79"/>
<dbReference type="Proteomes" id="UP000229730">
    <property type="component" value="Unassembled WGS sequence"/>
</dbReference>
<dbReference type="InterPro" id="IPR012675">
    <property type="entry name" value="Beta-grasp_dom_sf"/>
</dbReference>
<sequence>MEILYFARLRETIGHSCETRDLPADIISVADLIDHLTTQGPQYVAAFENMDVIRVAVDQAYVGLDHSLEGCREVAFFPPMTGG</sequence>
<accession>A0A2G4YN79</accession>
<dbReference type="RefSeq" id="WP_099474866.1">
    <property type="nucleotide sequence ID" value="NZ_CP041025.1"/>
</dbReference>
<dbReference type="EMBL" id="PDEM01000031">
    <property type="protein sequence ID" value="PHZ83770.1"/>
    <property type="molecule type" value="Genomic_DNA"/>
</dbReference>
<name>A0A2G4YN79_9PROT</name>
<reference evidence="1 2" key="1">
    <citation type="submission" date="2017-10" db="EMBL/GenBank/DDBJ databases">
        <title>Frigbacter circumglobatus gen. nov. sp. nov., isolated from sediment cultured in situ.</title>
        <authorList>
            <person name="Zhao Z."/>
        </authorList>
    </citation>
    <scope>NUCLEOTIDE SEQUENCE [LARGE SCALE GENOMIC DNA]</scope>
    <source>
        <strain evidence="1 2">ZYL</strain>
    </source>
</reference>
<dbReference type="InterPro" id="IPR016155">
    <property type="entry name" value="Mopterin_synth/thiamin_S_b"/>
</dbReference>